<sequence length="412" mass="47325">METEQQEDHAAAVENSLATPASLSALERMPTEIILLILSEFHFHDDISTVTLVSKRLRSVLFTRLFKTLTFHGSLKKLAHDMKSFLSGEFKDLMMAIFSTLKSVTIRFKPYSCAEEHNDAHLSKHRIAVISEFISKLSSIDLISFDNRIKDEIDFTEGLVNQPKWNGPKAVTFCGRRNRLIFNTLINQFTPNTVKAVQLPRQTTKRHYLALKLAFPLLKGLKADLSSFKSRSRTLVCMSSDILQRIDLEFPHLQALIFDQLNVHTFRASGKRVFKKLHLPNLNEHIEKLITQLKSMPQLRRFAFTLQESWLCAEYDCRSFYKRSSSSSDAAETTPESNKWPYWLPADTEQQWWSELITRILEAVPQLKELCIVHSDSKYHRGTKTDSIVTVCQEKTSLSQKPIPIPLCFGGY</sequence>
<feature type="domain" description="F-box" evidence="1">
    <location>
        <begin position="23"/>
        <end position="69"/>
    </location>
</feature>
<comment type="caution">
    <text evidence="2">The sequence shown here is derived from an EMBL/GenBank/DDBJ whole genome shotgun (WGS) entry which is preliminary data.</text>
</comment>
<gene>
    <name evidence="2" type="ORF">FMEXI_1548</name>
</gene>
<keyword evidence="3" id="KW-1185">Reference proteome</keyword>
<dbReference type="AlphaFoldDB" id="A0A8H5JIE1"/>
<evidence type="ECO:0000313" key="3">
    <source>
        <dbReference type="Proteomes" id="UP000522262"/>
    </source>
</evidence>
<proteinExistence type="predicted"/>
<accession>A0A8H5JIE1</accession>
<reference evidence="2 3" key="1">
    <citation type="submission" date="2020-05" db="EMBL/GenBank/DDBJ databases">
        <title>Identification and distribution of gene clusters putatively required for synthesis of sphingolipid metabolism inhibitors in phylogenetically diverse species of the filamentous fungus Fusarium.</title>
        <authorList>
            <person name="Kim H.-S."/>
            <person name="Busman M."/>
            <person name="Brown D.W."/>
            <person name="Divon H."/>
            <person name="Uhlig S."/>
            <person name="Proctor R.H."/>
        </authorList>
    </citation>
    <scope>NUCLEOTIDE SEQUENCE [LARGE SCALE GENOMIC DNA]</scope>
    <source>
        <strain evidence="2 3">NRRL 53147</strain>
    </source>
</reference>
<dbReference type="PROSITE" id="PS50181">
    <property type="entry name" value="FBOX"/>
    <property type="match status" value="1"/>
</dbReference>
<dbReference type="EMBL" id="JAAOAM010000036">
    <property type="protein sequence ID" value="KAF5555377.1"/>
    <property type="molecule type" value="Genomic_DNA"/>
</dbReference>
<organism evidence="2 3">
    <name type="scientific">Fusarium mexicanum</name>
    <dbReference type="NCBI Taxonomy" id="751941"/>
    <lineage>
        <taxon>Eukaryota</taxon>
        <taxon>Fungi</taxon>
        <taxon>Dikarya</taxon>
        <taxon>Ascomycota</taxon>
        <taxon>Pezizomycotina</taxon>
        <taxon>Sordariomycetes</taxon>
        <taxon>Hypocreomycetidae</taxon>
        <taxon>Hypocreales</taxon>
        <taxon>Nectriaceae</taxon>
        <taxon>Fusarium</taxon>
        <taxon>Fusarium fujikuroi species complex</taxon>
    </lineage>
</organism>
<dbReference type="InterPro" id="IPR001810">
    <property type="entry name" value="F-box_dom"/>
</dbReference>
<name>A0A8H5JIE1_9HYPO</name>
<evidence type="ECO:0000259" key="1">
    <source>
        <dbReference type="PROSITE" id="PS50181"/>
    </source>
</evidence>
<evidence type="ECO:0000313" key="2">
    <source>
        <dbReference type="EMBL" id="KAF5555377.1"/>
    </source>
</evidence>
<protein>
    <recommendedName>
        <fullName evidence="1">F-box domain-containing protein</fullName>
    </recommendedName>
</protein>
<dbReference type="Proteomes" id="UP000522262">
    <property type="component" value="Unassembled WGS sequence"/>
</dbReference>